<dbReference type="RefSeq" id="WP_133559701.1">
    <property type="nucleotide sequence ID" value="NZ_SNZA01000001.1"/>
</dbReference>
<proteinExistence type="predicted"/>
<gene>
    <name evidence="2" type="ORF">C8D85_0420</name>
</gene>
<dbReference type="OrthoDB" id="5741786at2"/>
<keyword evidence="1" id="KW-0732">Signal</keyword>
<dbReference type="Proteomes" id="UP000295729">
    <property type="component" value="Unassembled WGS sequence"/>
</dbReference>
<dbReference type="InterPro" id="IPR032608">
    <property type="entry name" value="DUF4892"/>
</dbReference>
<name>A0A4R6X7Q0_9GAMM</name>
<keyword evidence="3" id="KW-1185">Reference proteome</keyword>
<sequence length="269" mass="30040">MFRNFVTAFTAACCLSSTVVFAAESSNPPQEIPLYRSAQIVKSTPVENASFEIPLAKIYRSGRGWEPEKVTVVEGSSVQTLYKIGRNVPMESVESFYDQAIRNLDGVELLFECHSRSCGSSNAWANNFFNDYLLYGADSSQTLWVAKDAQQHYWVVYLNRRGAGDVMVRIDEVIPKGSDQNIAILAQFNASDIPRIRRFLSESNDLTTIIGFVTSQADHRSAVNVGDQYISDIQFGLSPEENQDIRFINLANMGDPALGADRVIFIRNQ</sequence>
<dbReference type="EMBL" id="SNZA01000001">
    <property type="protein sequence ID" value="TDR15066.1"/>
    <property type="molecule type" value="Genomic_DNA"/>
</dbReference>
<evidence type="ECO:0000256" key="1">
    <source>
        <dbReference type="SAM" id="SignalP"/>
    </source>
</evidence>
<reference evidence="2 3" key="1">
    <citation type="submission" date="2019-03" db="EMBL/GenBank/DDBJ databases">
        <title>Genomic Encyclopedia of Type Strains, Phase IV (KMG-IV): sequencing the most valuable type-strain genomes for metagenomic binning, comparative biology and taxonomic classification.</title>
        <authorList>
            <person name="Goeker M."/>
        </authorList>
    </citation>
    <scope>NUCLEOTIDE SEQUENCE [LARGE SCALE GENOMIC DNA]</scope>
    <source>
        <strain evidence="2 3">DSM 5604</strain>
    </source>
</reference>
<comment type="caution">
    <text evidence="2">The sequence shown here is derived from an EMBL/GenBank/DDBJ whole genome shotgun (WGS) entry which is preliminary data.</text>
</comment>
<protein>
    <submittedName>
        <fullName evidence="2">Uncharacterized protein DUF4892</fullName>
    </submittedName>
</protein>
<organism evidence="2 3">
    <name type="scientific">Marinomonas communis</name>
    <dbReference type="NCBI Taxonomy" id="28254"/>
    <lineage>
        <taxon>Bacteria</taxon>
        <taxon>Pseudomonadati</taxon>
        <taxon>Pseudomonadota</taxon>
        <taxon>Gammaproteobacteria</taxon>
        <taxon>Oceanospirillales</taxon>
        <taxon>Oceanospirillaceae</taxon>
        <taxon>Marinomonas</taxon>
    </lineage>
</organism>
<dbReference type="Pfam" id="PF16234">
    <property type="entry name" value="DUF4892"/>
    <property type="match status" value="1"/>
</dbReference>
<dbReference type="AlphaFoldDB" id="A0A4R6X7Q0"/>
<feature type="signal peptide" evidence="1">
    <location>
        <begin position="1"/>
        <end position="22"/>
    </location>
</feature>
<feature type="chain" id="PRO_5020558828" evidence="1">
    <location>
        <begin position="23"/>
        <end position="269"/>
    </location>
</feature>
<evidence type="ECO:0000313" key="3">
    <source>
        <dbReference type="Proteomes" id="UP000295729"/>
    </source>
</evidence>
<accession>A0A4R6X7Q0</accession>
<evidence type="ECO:0000313" key="2">
    <source>
        <dbReference type="EMBL" id="TDR15066.1"/>
    </source>
</evidence>